<dbReference type="InterPro" id="IPR043729">
    <property type="entry name" value="DUF5672"/>
</dbReference>
<evidence type="ECO:0000313" key="2">
    <source>
        <dbReference type="EMBL" id="RDL34797.1"/>
    </source>
</evidence>
<name>A0A370THX0_9HELO</name>
<dbReference type="RefSeq" id="XP_031867779.1">
    <property type="nucleotide sequence ID" value="XM_032016548.1"/>
</dbReference>
<gene>
    <name evidence="2" type="ORF">BP5553_07925</name>
</gene>
<comment type="caution">
    <text evidence="2">The sequence shown here is derived from an EMBL/GenBank/DDBJ whole genome shotgun (WGS) entry which is preliminary data.</text>
</comment>
<dbReference type="EMBL" id="NPIC01000007">
    <property type="protein sequence ID" value="RDL34797.1"/>
    <property type="molecule type" value="Genomic_DNA"/>
</dbReference>
<reference evidence="2 3" key="1">
    <citation type="journal article" date="2018" name="IMA Fungus">
        <title>IMA Genome-F 9: Draft genome sequence of Annulohypoxylon stygium, Aspergillus mulundensis, Berkeleyomyces basicola (syn. Thielaviopsis basicola), Ceratocystis smalleyi, two Cercospora beticola strains, Coleophoma cylindrospora, Fusarium fracticaudum, Phialophora cf. hyalina, and Morchella septimelata.</title>
        <authorList>
            <person name="Wingfield B.D."/>
            <person name="Bills G.F."/>
            <person name="Dong Y."/>
            <person name="Huang W."/>
            <person name="Nel W.J."/>
            <person name="Swalarsk-Parry B.S."/>
            <person name="Vaghefi N."/>
            <person name="Wilken P.M."/>
            <person name="An Z."/>
            <person name="de Beer Z.W."/>
            <person name="De Vos L."/>
            <person name="Chen L."/>
            <person name="Duong T.A."/>
            <person name="Gao Y."/>
            <person name="Hammerbacher A."/>
            <person name="Kikkert J.R."/>
            <person name="Li Y."/>
            <person name="Li H."/>
            <person name="Li K."/>
            <person name="Li Q."/>
            <person name="Liu X."/>
            <person name="Ma X."/>
            <person name="Naidoo K."/>
            <person name="Pethybridge S.J."/>
            <person name="Sun J."/>
            <person name="Steenkamp E.T."/>
            <person name="van der Nest M.A."/>
            <person name="van Wyk S."/>
            <person name="Wingfield M.J."/>
            <person name="Xiong C."/>
            <person name="Yue Q."/>
            <person name="Zhang X."/>
        </authorList>
    </citation>
    <scope>NUCLEOTIDE SEQUENCE [LARGE SCALE GENOMIC DNA]</scope>
    <source>
        <strain evidence="2 3">BP 5553</strain>
    </source>
</reference>
<evidence type="ECO:0000313" key="3">
    <source>
        <dbReference type="Proteomes" id="UP000254866"/>
    </source>
</evidence>
<accession>A0A370THX0</accession>
<proteinExistence type="predicted"/>
<dbReference type="OrthoDB" id="10025998at2759"/>
<dbReference type="GeneID" id="43600774"/>
<dbReference type="Proteomes" id="UP000254866">
    <property type="component" value="Unassembled WGS sequence"/>
</dbReference>
<feature type="domain" description="DUF5672" evidence="1">
    <location>
        <begin position="1"/>
        <end position="124"/>
    </location>
</feature>
<dbReference type="STRING" id="2656787.A0A370THX0"/>
<dbReference type="AlphaFoldDB" id="A0A370THX0"/>
<keyword evidence="3" id="KW-1185">Reference proteome</keyword>
<organism evidence="2 3">
    <name type="scientific">Venustampulla echinocandica</name>
    <dbReference type="NCBI Taxonomy" id="2656787"/>
    <lineage>
        <taxon>Eukaryota</taxon>
        <taxon>Fungi</taxon>
        <taxon>Dikarya</taxon>
        <taxon>Ascomycota</taxon>
        <taxon>Pezizomycotina</taxon>
        <taxon>Leotiomycetes</taxon>
        <taxon>Helotiales</taxon>
        <taxon>Pleuroascaceae</taxon>
        <taxon>Venustampulla</taxon>
    </lineage>
</organism>
<evidence type="ECO:0000259" key="1">
    <source>
        <dbReference type="Pfam" id="PF18922"/>
    </source>
</evidence>
<sequence length="208" mass="23096">MFTDISLYRDILAPAENLLVFQPDSIFCAAAPLTINDYLGWDWIGAPWSPDAQHGGNGGLSLRKVSKMLQVLKAEDRKDGDGELEDLWLTNRMVRLSGANMPNATVSKTFSVESVWDEKPLGYHVGWLGVHHPQYIKSSGASLSTPRPAAVAAADDDGVYRPGIRGTGTVYRRSDKVNDNENDDDRDLLIIEELLLTKLKEYIFTTED</sequence>
<dbReference type="Pfam" id="PF18922">
    <property type="entry name" value="DUF5672"/>
    <property type="match status" value="1"/>
</dbReference>
<protein>
    <recommendedName>
        <fullName evidence="1">DUF5672 domain-containing protein</fullName>
    </recommendedName>
</protein>